<evidence type="ECO:0000313" key="2">
    <source>
        <dbReference type="EMBL" id="TQV76360.1"/>
    </source>
</evidence>
<dbReference type="SUPFAM" id="SSF46785">
    <property type="entry name" value="Winged helix' DNA-binding domain"/>
    <property type="match status" value="1"/>
</dbReference>
<keyword evidence="3" id="KW-1185">Reference proteome</keyword>
<dbReference type="EMBL" id="VHSH01000008">
    <property type="protein sequence ID" value="TQV76360.1"/>
    <property type="molecule type" value="Genomic_DNA"/>
</dbReference>
<dbReference type="NCBIfam" id="TIGR00738">
    <property type="entry name" value="rrf2_super"/>
    <property type="match status" value="1"/>
</dbReference>
<dbReference type="PANTHER" id="PTHR33221:SF5">
    <property type="entry name" value="HTH-TYPE TRANSCRIPTIONAL REGULATOR ISCR"/>
    <property type="match status" value="1"/>
</dbReference>
<comment type="caution">
    <text evidence="2">The sequence shown here is derived from an EMBL/GenBank/DDBJ whole genome shotgun (WGS) entry which is preliminary data.</text>
</comment>
<dbReference type="Gene3D" id="1.10.10.10">
    <property type="entry name" value="Winged helix-like DNA-binding domain superfamily/Winged helix DNA-binding domain"/>
    <property type="match status" value="1"/>
</dbReference>
<dbReference type="GO" id="GO:0005829">
    <property type="term" value="C:cytosol"/>
    <property type="evidence" value="ECO:0007669"/>
    <property type="project" value="TreeGrafter"/>
</dbReference>
<dbReference type="InterPro" id="IPR036388">
    <property type="entry name" value="WH-like_DNA-bd_sf"/>
</dbReference>
<dbReference type="Proteomes" id="UP000315252">
    <property type="component" value="Unassembled WGS sequence"/>
</dbReference>
<dbReference type="InterPro" id="IPR000944">
    <property type="entry name" value="Tscrpt_reg_Rrf2"/>
</dbReference>
<reference evidence="2 3" key="1">
    <citation type="submission" date="2019-06" db="EMBL/GenBank/DDBJ databases">
        <title>Whole genome sequence for Rhodospirillaceae sp. R148.</title>
        <authorList>
            <person name="Wang G."/>
        </authorList>
    </citation>
    <scope>NUCLEOTIDE SEQUENCE [LARGE SCALE GENOMIC DNA]</scope>
    <source>
        <strain evidence="2 3">R148</strain>
    </source>
</reference>
<evidence type="ECO:0000256" key="1">
    <source>
        <dbReference type="ARBA" id="ARBA00023125"/>
    </source>
</evidence>
<accession>A0A545TGJ2</accession>
<dbReference type="RefSeq" id="WP_142898623.1">
    <property type="nucleotide sequence ID" value="NZ_ML660059.1"/>
</dbReference>
<organism evidence="2 3">
    <name type="scientific">Denitrobaculum tricleocarpae</name>
    <dbReference type="NCBI Taxonomy" id="2591009"/>
    <lineage>
        <taxon>Bacteria</taxon>
        <taxon>Pseudomonadati</taxon>
        <taxon>Pseudomonadota</taxon>
        <taxon>Alphaproteobacteria</taxon>
        <taxon>Rhodospirillales</taxon>
        <taxon>Rhodospirillaceae</taxon>
        <taxon>Denitrobaculum</taxon>
    </lineage>
</organism>
<dbReference type="Pfam" id="PF02082">
    <property type="entry name" value="Rrf2"/>
    <property type="match status" value="1"/>
</dbReference>
<dbReference type="GO" id="GO:0003700">
    <property type="term" value="F:DNA-binding transcription factor activity"/>
    <property type="evidence" value="ECO:0007669"/>
    <property type="project" value="TreeGrafter"/>
</dbReference>
<gene>
    <name evidence="2" type="ORF">FKG95_22290</name>
</gene>
<dbReference type="OrthoDB" id="9800519at2"/>
<evidence type="ECO:0000313" key="3">
    <source>
        <dbReference type="Proteomes" id="UP000315252"/>
    </source>
</evidence>
<proteinExistence type="predicted"/>
<name>A0A545TGJ2_9PROT</name>
<dbReference type="PANTHER" id="PTHR33221">
    <property type="entry name" value="WINGED HELIX-TURN-HELIX TRANSCRIPTIONAL REGULATOR, RRF2 FAMILY"/>
    <property type="match status" value="1"/>
</dbReference>
<sequence>MLRLSKKLLFAIEAVVDIAYHAGGNTVRSSDISRRQGIPRRYLEQVLQQLVHHGILAGQRGPRGGYRLARERRRISVGEIIRIVRQLEGTIDPASEPDGSEIGVKVVRPLWIDMQREMMERFDHTTIEQLCETAREKNIARELEPGNSNIPDFSI</sequence>
<dbReference type="GO" id="GO:0003677">
    <property type="term" value="F:DNA binding"/>
    <property type="evidence" value="ECO:0007669"/>
    <property type="project" value="UniProtKB-KW"/>
</dbReference>
<dbReference type="PROSITE" id="PS51197">
    <property type="entry name" value="HTH_RRF2_2"/>
    <property type="match status" value="1"/>
</dbReference>
<dbReference type="AlphaFoldDB" id="A0A545TGJ2"/>
<dbReference type="InterPro" id="IPR036390">
    <property type="entry name" value="WH_DNA-bd_sf"/>
</dbReference>
<keyword evidence="1" id="KW-0238">DNA-binding</keyword>
<protein>
    <submittedName>
        <fullName evidence="2">Rrf2 family transcriptional regulator</fullName>
    </submittedName>
</protein>